<dbReference type="Proteomes" id="UP000095283">
    <property type="component" value="Unplaced"/>
</dbReference>
<protein>
    <submittedName>
        <fullName evidence="3">MBF1 domain-containing protein</fullName>
    </submittedName>
</protein>
<dbReference type="AlphaFoldDB" id="A0A1I7XQ21"/>
<sequence>MGKHIYDTEKSFQTGKTDRELPTGNEYLFHQQSTGSESDMTATESAYSKDPLKKLTIRLKKIRGKKESYIQHSESEEPGMLETYGEDYNSAKISGSLHGKNKNKLVADTILSGDQDATCHVCCILPHT</sequence>
<evidence type="ECO:0000313" key="3">
    <source>
        <dbReference type="WBParaSite" id="Hba_19439"/>
    </source>
</evidence>
<feature type="compositionally biased region" description="Basic and acidic residues" evidence="1">
    <location>
        <begin position="1"/>
        <end position="21"/>
    </location>
</feature>
<proteinExistence type="predicted"/>
<dbReference type="WBParaSite" id="Hba_19439">
    <property type="protein sequence ID" value="Hba_19439"/>
    <property type="gene ID" value="Hba_19439"/>
</dbReference>
<reference evidence="3" key="1">
    <citation type="submission" date="2016-11" db="UniProtKB">
        <authorList>
            <consortium name="WormBaseParasite"/>
        </authorList>
    </citation>
    <scope>IDENTIFICATION</scope>
</reference>
<feature type="region of interest" description="Disordered" evidence="1">
    <location>
        <begin position="1"/>
        <end position="47"/>
    </location>
</feature>
<evidence type="ECO:0000256" key="1">
    <source>
        <dbReference type="SAM" id="MobiDB-lite"/>
    </source>
</evidence>
<evidence type="ECO:0000313" key="2">
    <source>
        <dbReference type="Proteomes" id="UP000095283"/>
    </source>
</evidence>
<organism evidence="2 3">
    <name type="scientific">Heterorhabditis bacteriophora</name>
    <name type="common">Entomopathogenic nematode worm</name>
    <dbReference type="NCBI Taxonomy" id="37862"/>
    <lineage>
        <taxon>Eukaryota</taxon>
        <taxon>Metazoa</taxon>
        <taxon>Ecdysozoa</taxon>
        <taxon>Nematoda</taxon>
        <taxon>Chromadorea</taxon>
        <taxon>Rhabditida</taxon>
        <taxon>Rhabditina</taxon>
        <taxon>Rhabditomorpha</taxon>
        <taxon>Strongyloidea</taxon>
        <taxon>Heterorhabditidae</taxon>
        <taxon>Heterorhabditis</taxon>
    </lineage>
</organism>
<keyword evidence="2" id="KW-1185">Reference proteome</keyword>
<name>A0A1I7XQ21_HETBA</name>
<accession>A0A1I7XQ21</accession>
<feature type="compositionally biased region" description="Polar residues" evidence="1">
    <location>
        <begin position="30"/>
        <end position="46"/>
    </location>
</feature>